<protein>
    <submittedName>
        <fullName evidence="2">Helix-turn-helix domain-containing protein</fullName>
    </submittedName>
</protein>
<evidence type="ECO:0000259" key="1">
    <source>
        <dbReference type="Pfam" id="PF12323"/>
    </source>
</evidence>
<evidence type="ECO:0000313" key="2">
    <source>
        <dbReference type="EMBL" id="MDX8419026.1"/>
    </source>
</evidence>
<comment type="caution">
    <text evidence="2">The sequence shown here is derived from an EMBL/GenBank/DDBJ whole genome shotgun (WGS) entry which is preliminary data.</text>
</comment>
<dbReference type="AlphaFoldDB" id="A0AB35U550"/>
<dbReference type="Proteomes" id="UP001286174">
    <property type="component" value="Unassembled WGS sequence"/>
</dbReference>
<keyword evidence="3" id="KW-1185">Reference proteome</keyword>
<accession>A0AB35U550</accession>
<organism evidence="2 3">
    <name type="scientific">Grylomicrobium aquisgranensis</name>
    <dbReference type="NCBI Taxonomy" id="2926318"/>
    <lineage>
        <taxon>Bacteria</taxon>
        <taxon>Bacillati</taxon>
        <taxon>Bacillota</taxon>
        <taxon>Erysipelotrichia</taxon>
        <taxon>Erysipelotrichales</taxon>
        <taxon>Erysipelotrichaceae</taxon>
        <taxon>Grylomicrobium</taxon>
    </lineage>
</organism>
<name>A0AB35U550_9FIRM</name>
<reference evidence="2 3" key="1">
    <citation type="submission" date="2022-03" db="EMBL/GenBank/DDBJ databases">
        <title>Novel taxa within the pig intestine.</title>
        <authorList>
            <person name="Wylensek D."/>
            <person name="Bishof K."/>
            <person name="Afrizal A."/>
            <person name="Clavel T."/>
        </authorList>
    </citation>
    <scope>NUCLEOTIDE SEQUENCE [LARGE SCALE GENOMIC DNA]</scope>
    <source>
        <strain evidence="2 3">CLA-KB-P133</strain>
    </source>
</reference>
<gene>
    <name evidence="2" type="ORF">MOZ60_02835</name>
</gene>
<proteinExistence type="predicted"/>
<evidence type="ECO:0000313" key="3">
    <source>
        <dbReference type="Proteomes" id="UP001286174"/>
    </source>
</evidence>
<feature type="domain" description="Transposase putative helix-turn-helix" evidence="1">
    <location>
        <begin position="3"/>
        <end position="43"/>
    </location>
</feature>
<dbReference type="Pfam" id="PF12323">
    <property type="entry name" value="HTH_OrfB_IS605"/>
    <property type="match status" value="1"/>
</dbReference>
<dbReference type="RefSeq" id="WP_370595578.1">
    <property type="nucleotide sequence ID" value="NZ_JALBUR010000004.1"/>
</dbReference>
<sequence length="123" mass="14338">MSMIKKGFVIRLYPNQEQLQQIRSTTGCSRWLYNQILEMNNSRKELDQNSPFLFDRKLNYLLPCLKEEHPWLKEVDSTSLTGTIDNIGSAYKRWLSGMSIGLFNYPASPNKDYLRLQAMPSIT</sequence>
<dbReference type="EMBL" id="JALBUR010000004">
    <property type="protein sequence ID" value="MDX8419026.1"/>
    <property type="molecule type" value="Genomic_DNA"/>
</dbReference>
<dbReference type="InterPro" id="IPR021027">
    <property type="entry name" value="Transposase_put_HTH"/>
</dbReference>